<evidence type="ECO:0000256" key="5">
    <source>
        <dbReference type="ARBA" id="ARBA00022729"/>
    </source>
</evidence>
<keyword evidence="7" id="KW-0136">Cellulose degradation</keyword>
<keyword evidence="9 12" id="KW-0119">Carbohydrate metabolism</keyword>
<dbReference type="FunFam" id="3.20.20.300:FF:000002">
    <property type="entry name" value="Probable beta-glucosidase"/>
    <property type="match status" value="1"/>
</dbReference>
<accession>J9PDC5</accession>
<feature type="region of interest" description="Disordered" evidence="13">
    <location>
        <begin position="667"/>
        <end position="686"/>
    </location>
</feature>
<evidence type="ECO:0000256" key="2">
    <source>
        <dbReference type="ARBA" id="ARBA00004987"/>
    </source>
</evidence>
<dbReference type="Pfam" id="PF14310">
    <property type="entry name" value="Fn3-like"/>
    <property type="match status" value="1"/>
</dbReference>
<dbReference type="Gene3D" id="3.20.20.300">
    <property type="entry name" value="Glycoside hydrolase, family 3, N-terminal domain"/>
    <property type="match status" value="1"/>
</dbReference>
<evidence type="ECO:0000256" key="10">
    <source>
        <dbReference type="ARBA" id="ARBA00023295"/>
    </source>
</evidence>
<evidence type="ECO:0000256" key="6">
    <source>
        <dbReference type="ARBA" id="ARBA00022801"/>
    </source>
</evidence>
<dbReference type="PANTHER" id="PTHR42715">
    <property type="entry name" value="BETA-GLUCOSIDASE"/>
    <property type="match status" value="1"/>
</dbReference>
<evidence type="ECO:0000256" key="7">
    <source>
        <dbReference type="ARBA" id="ARBA00023001"/>
    </source>
</evidence>
<feature type="domain" description="Fibronectin type III-like" evidence="15">
    <location>
        <begin position="776"/>
        <end position="844"/>
    </location>
</feature>
<gene>
    <name evidence="16" type="primary">Bgl3</name>
</gene>
<evidence type="ECO:0000256" key="3">
    <source>
        <dbReference type="ARBA" id="ARBA00005336"/>
    </source>
</evidence>
<keyword evidence="10 12" id="KW-0326">Glycosidase</keyword>
<reference evidence="16" key="1">
    <citation type="journal article" date="2012" name="Protein Expr. Purif.">
        <title>High level expression of extracellular secretion of a ?-glucosidase gene (PtBglu3) from Paecilomyces thermophila in Pichia pastoris.</title>
        <authorList>
            <person name="Yan Q."/>
            <person name="Hua C."/>
            <person name="Yang S."/>
            <person name="Li Y."/>
            <person name="Jiang Z."/>
        </authorList>
    </citation>
    <scope>NUCLEOTIDE SEQUENCE</scope>
    <source>
        <strain evidence="16">J18</strain>
    </source>
</reference>
<dbReference type="EMBL" id="HM998770">
    <property type="protein sequence ID" value="ADM47481.1"/>
    <property type="molecule type" value="mRNA"/>
</dbReference>
<evidence type="ECO:0000256" key="12">
    <source>
        <dbReference type="RuleBase" id="RU361161"/>
    </source>
</evidence>
<feature type="chain" id="PRO_5003827288" description="beta-glucosidase" evidence="14">
    <location>
        <begin position="19"/>
        <end position="858"/>
    </location>
</feature>
<comment type="pathway">
    <text evidence="2 12">Glycan metabolism; cellulose degradation.</text>
</comment>
<keyword evidence="6 12" id="KW-0378">Hydrolase</keyword>
<dbReference type="InterPro" id="IPR026891">
    <property type="entry name" value="Fn3-like"/>
</dbReference>
<dbReference type="SMART" id="SM01217">
    <property type="entry name" value="Fn3_like"/>
    <property type="match status" value="1"/>
</dbReference>
<dbReference type="InterPro" id="IPR002772">
    <property type="entry name" value="Glyco_hydro_3_C"/>
</dbReference>
<dbReference type="InterPro" id="IPR013783">
    <property type="entry name" value="Ig-like_fold"/>
</dbReference>
<evidence type="ECO:0000256" key="8">
    <source>
        <dbReference type="ARBA" id="ARBA00023180"/>
    </source>
</evidence>
<dbReference type="PANTHER" id="PTHR42715:SF29">
    <property type="entry name" value="BETA-GLUCOSIDASE A-RELATED"/>
    <property type="match status" value="1"/>
</dbReference>
<dbReference type="GO" id="GO:0030245">
    <property type="term" value="P:cellulose catabolic process"/>
    <property type="evidence" value="ECO:0007669"/>
    <property type="project" value="UniProtKB-UniPathway"/>
</dbReference>
<evidence type="ECO:0000256" key="4">
    <source>
        <dbReference type="ARBA" id="ARBA00012744"/>
    </source>
</evidence>
<dbReference type="AlphaFoldDB" id="J9PDC5"/>
<dbReference type="SUPFAM" id="SSF52279">
    <property type="entry name" value="Beta-D-glucan exohydrolase, C-terminal domain"/>
    <property type="match status" value="1"/>
</dbReference>
<dbReference type="GO" id="GO:0008422">
    <property type="term" value="F:beta-glucosidase activity"/>
    <property type="evidence" value="ECO:0007669"/>
    <property type="project" value="UniProtKB-EC"/>
</dbReference>
<dbReference type="Pfam" id="PF00933">
    <property type="entry name" value="Glyco_hydro_3"/>
    <property type="match status" value="1"/>
</dbReference>
<keyword evidence="5 14" id="KW-0732">Signal</keyword>
<dbReference type="UniPathway" id="UPA00696"/>
<evidence type="ECO:0000313" key="16">
    <source>
        <dbReference type="EMBL" id="ADM47481.1"/>
    </source>
</evidence>
<comment type="catalytic activity">
    <reaction evidence="1 12">
        <text>Hydrolysis of terminal, non-reducing beta-D-glucosyl residues with release of beta-D-glucose.</text>
        <dbReference type="EC" id="3.2.1.21"/>
    </reaction>
</comment>
<feature type="signal peptide" evidence="14">
    <location>
        <begin position="1"/>
        <end position="18"/>
    </location>
</feature>
<feature type="region of interest" description="Disordered" evidence="13">
    <location>
        <begin position="714"/>
        <end position="752"/>
    </location>
</feature>
<dbReference type="InterPro" id="IPR001764">
    <property type="entry name" value="Glyco_hydro_3_N"/>
</dbReference>
<evidence type="ECO:0000256" key="14">
    <source>
        <dbReference type="SAM" id="SignalP"/>
    </source>
</evidence>
<protein>
    <recommendedName>
        <fullName evidence="4 12">beta-glucosidase</fullName>
        <ecNumber evidence="4 12">3.2.1.21</ecNumber>
    </recommendedName>
</protein>
<comment type="similarity">
    <text evidence="3 12">Belongs to the glycosyl hydrolase 3 family.</text>
</comment>
<dbReference type="PROSITE" id="PS00775">
    <property type="entry name" value="GLYCOSYL_HYDROL_F3"/>
    <property type="match status" value="1"/>
</dbReference>
<dbReference type="FunFam" id="3.40.50.1700:FF:000003">
    <property type="entry name" value="Probable beta-glucosidase"/>
    <property type="match status" value="1"/>
</dbReference>
<dbReference type="Gene3D" id="3.40.50.1700">
    <property type="entry name" value="Glycoside hydrolase family 3 C-terminal domain"/>
    <property type="match status" value="1"/>
</dbReference>
<dbReference type="EC" id="3.2.1.21" evidence="4 12"/>
<dbReference type="InterPro" id="IPR017853">
    <property type="entry name" value="GH"/>
</dbReference>
<proteinExistence type="evidence at transcript level"/>
<sequence length="858" mass="92790">MRISGWQVTLAALSGVYGQEAYSPPKYPSPWANGEGDWAIAYQKAVQFVSQLNLAEKVNLTTGTGWQLGQCVGETGSVPRLNFRGLCLQDGPLGIRFADYISAFPAGINVGATWDRKLSYLRGKAMGEESRDKGIDVLLGPSAGPLGRFPDGGRNWEGYSPDPVLSGILMAETIKGIQDEGIIATAKHYLLNEQEQFRQGSEDGFEVADAISANVDDKTLHELYLWPFADAVRAGVVSIMCSYNQINNSYGCGNSYLLNYVLKEELGFQGFVMSDWGAHHSGVGSAMAGLDMSMPGDITFDSGTSFWGTNLTVAVLNGTVPQWRVDDMAVRILSTFYKVGRDQVQIPVNFDSWTRDTEGPLHFVVNETWTKINDHVDVRRDHAKIARQVAAASAVLLKNVDGALPLTGKERFVGVFGEDAGSNPLGPNGCPDRGCDNGTLAMGWGSGTADFPYLITPEQAIGAEVVKNGGVFAAITSGGAIKESKDVARQADTCLVFGNADSGEGYISVDGNGGDRNNLTLWQNAEAIIDAVASECNNTIVVLHSVGPVVVEDWVEHPNITAVLWAGLPGQESGNALVDVLYGKVNPGGKTPFTWGKSRKDWGNEIVRTPNNGAGAPQDNFSDGIFIDYRHFDQADLTPRWEFGFGLSYTTFKFSDLTVEPINAPPYTPTQGHTKHAPTFGRTDGKPSDFVFPEDEIRRIPLFVYPYLNSTDLEESANDPDYGLPTEDYVPEGALDSSPQPLHPAGGAPGGNPRLYDPVARVSVTVTNTGNVAGDEVPQVYVSLGGPDDAPKVLRGFDRITLQPGESKRWTVELTRRDVSNWDVASQNWVVTEHPKRVFVGNSSRNLPLQAPLNLSIQ</sequence>
<organism evidence="16">
    <name type="scientific">Paecilomyces sp. 'thermophila'</name>
    <dbReference type="NCBI Taxonomy" id="566408"/>
    <lineage>
        <taxon>Eukaryota</taxon>
        <taxon>Fungi</taxon>
        <taxon>Dikarya</taxon>
        <taxon>Ascomycota</taxon>
        <taxon>Pezizomycotina</taxon>
        <taxon>Eurotiomycetes</taxon>
        <taxon>Eurotiomycetidae</taxon>
        <taxon>Eurotiales</taxon>
        <taxon>Thermoascaceae</taxon>
        <taxon>Paecilomyces</taxon>
    </lineage>
</organism>
<keyword evidence="8" id="KW-0325">Glycoprotein</keyword>
<dbReference type="InterPro" id="IPR019800">
    <property type="entry name" value="Glyco_hydro_3_AS"/>
</dbReference>
<evidence type="ECO:0000256" key="9">
    <source>
        <dbReference type="ARBA" id="ARBA00023277"/>
    </source>
</evidence>
<dbReference type="InterPro" id="IPR036881">
    <property type="entry name" value="Glyco_hydro_3_C_sf"/>
</dbReference>
<dbReference type="SUPFAM" id="SSF51445">
    <property type="entry name" value="(Trans)glycosidases"/>
    <property type="match status" value="1"/>
</dbReference>
<dbReference type="InterPro" id="IPR050288">
    <property type="entry name" value="Cellulose_deg_GH3"/>
</dbReference>
<dbReference type="Gene3D" id="2.60.40.10">
    <property type="entry name" value="Immunoglobulins"/>
    <property type="match status" value="1"/>
</dbReference>
<evidence type="ECO:0000259" key="15">
    <source>
        <dbReference type="SMART" id="SM01217"/>
    </source>
</evidence>
<dbReference type="Pfam" id="PF01915">
    <property type="entry name" value="Glyco_hydro_3_C"/>
    <property type="match status" value="1"/>
</dbReference>
<evidence type="ECO:0000256" key="11">
    <source>
        <dbReference type="ARBA" id="ARBA00023326"/>
    </source>
</evidence>
<evidence type="ECO:0000256" key="13">
    <source>
        <dbReference type="SAM" id="MobiDB-lite"/>
    </source>
</evidence>
<keyword evidence="11 12" id="KW-0624">Polysaccharide degradation</keyword>
<dbReference type="FunFam" id="2.60.40.10:FF:001391">
    <property type="entry name" value="Beta-glucosidase"/>
    <property type="match status" value="1"/>
</dbReference>
<dbReference type="PRINTS" id="PR00133">
    <property type="entry name" value="GLHYDRLASE3"/>
</dbReference>
<dbReference type="InterPro" id="IPR036962">
    <property type="entry name" value="Glyco_hydro_3_N_sf"/>
</dbReference>
<evidence type="ECO:0000256" key="1">
    <source>
        <dbReference type="ARBA" id="ARBA00000448"/>
    </source>
</evidence>
<name>J9PDC5_9EURO</name>